<reference evidence="1 2" key="1">
    <citation type="submission" date="2018-10" db="EMBL/GenBank/DDBJ databases">
        <title>A high-quality apple genome assembly.</title>
        <authorList>
            <person name="Hu J."/>
        </authorList>
    </citation>
    <scope>NUCLEOTIDE SEQUENCE [LARGE SCALE GENOMIC DNA]</scope>
    <source>
        <strain evidence="2">cv. HFTH1</strain>
        <tissue evidence="1">Young leaf</tissue>
    </source>
</reference>
<dbReference type="Proteomes" id="UP000290289">
    <property type="component" value="Chromosome 12"/>
</dbReference>
<dbReference type="EMBL" id="RDQH01000338">
    <property type="protein sequence ID" value="RXH80888.1"/>
    <property type="molecule type" value="Genomic_DNA"/>
</dbReference>
<protein>
    <submittedName>
        <fullName evidence="1">Uncharacterized protein</fullName>
    </submittedName>
</protein>
<comment type="caution">
    <text evidence="1">The sequence shown here is derived from an EMBL/GenBank/DDBJ whole genome shotgun (WGS) entry which is preliminary data.</text>
</comment>
<sequence length="101" mass="11278">MISVVIGKTNEKGLKTLSFNDKDKLKGKMNSTMFDFLESGLCRVTKHGMLIGILIARNLQLFQLSTAKSQGGFDLKSYSLSFSSEQLYINHGMNNEGNLKR</sequence>
<keyword evidence="2" id="KW-1185">Reference proteome</keyword>
<dbReference type="AlphaFoldDB" id="A0A498IAV5"/>
<organism evidence="1 2">
    <name type="scientific">Malus domestica</name>
    <name type="common">Apple</name>
    <name type="synonym">Pyrus malus</name>
    <dbReference type="NCBI Taxonomy" id="3750"/>
    <lineage>
        <taxon>Eukaryota</taxon>
        <taxon>Viridiplantae</taxon>
        <taxon>Streptophyta</taxon>
        <taxon>Embryophyta</taxon>
        <taxon>Tracheophyta</taxon>
        <taxon>Spermatophyta</taxon>
        <taxon>Magnoliopsida</taxon>
        <taxon>eudicotyledons</taxon>
        <taxon>Gunneridae</taxon>
        <taxon>Pentapetalae</taxon>
        <taxon>rosids</taxon>
        <taxon>fabids</taxon>
        <taxon>Rosales</taxon>
        <taxon>Rosaceae</taxon>
        <taxon>Amygdaloideae</taxon>
        <taxon>Maleae</taxon>
        <taxon>Malus</taxon>
    </lineage>
</organism>
<evidence type="ECO:0000313" key="1">
    <source>
        <dbReference type="EMBL" id="RXH80888.1"/>
    </source>
</evidence>
<evidence type="ECO:0000313" key="2">
    <source>
        <dbReference type="Proteomes" id="UP000290289"/>
    </source>
</evidence>
<gene>
    <name evidence="1" type="ORF">DVH24_004802</name>
</gene>
<proteinExistence type="predicted"/>
<accession>A0A498IAV5</accession>
<name>A0A498IAV5_MALDO</name>